<evidence type="ECO:0000259" key="3">
    <source>
        <dbReference type="PROSITE" id="PS50114"/>
    </source>
</evidence>
<evidence type="ECO:0000256" key="2">
    <source>
        <dbReference type="SAM" id="MobiDB-lite"/>
    </source>
</evidence>
<dbReference type="GO" id="GO:0006357">
    <property type="term" value="P:regulation of transcription by RNA polymerase II"/>
    <property type="evidence" value="ECO:0007669"/>
    <property type="project" value="TreeGrafter"/>
</dbReference>
<feature type="region of interest" description="Disordered" evidence="2">
    <location>
        <begin position="292"/>
        <end position="319"/>
    </location>
</feature>
<keyword evidence="5" id="KW-1185">Reference proteome</keyword>
<dbReference type="InterPro" id="IPR013088">
    <property type="entry name" value="Znf_NHR/GATA"/>
</dbReference>
<name>A0A1R1PW60_ZANCU</name>
<dbReference type="Pfam" id="PF00320">
    <property type="entry name" value="GATA"/>
    <property type="match status" value="1"/>
</dbReference>
<dbReference type="GO" id="GO:0008270">
    <property type="term" value="F:zinc ion binding"/>
    <property type="evidence" value="ECO:0007669"/>
    <property type="project" value="UniProtKB-KW"/>
</dbReference>
<evidence type="ECO:0000256" key="1">
    <source>
        <dbReference type="PROSITE-ProRule" id="PRU00094"/>
    </source>
</evidence>
<organism evidence="4 5">
    <name type="scientific">Zancudomyces culisetae</name>
    <name type="common">Gut fungus</name>
    <name type="synonym">Smittium culisetae</name>
    <dbReference type="NCBI Taxonomy" id="1213189"/>
    <lineage>
        <taxon>Eukaryota</taxon>
        <taxon>Fungi</taxon>
        <taxon>Fungi incertae sedis</taxon>
        <taxon>Zoopagomycota</taxon>
        <taxon>Kickxellomycotina</taxon>
        <taxon>Harpellomycetes</taxon>
        <taxon>Harpellales</taxon>
        <taxon>Legeriomycetaceae</taxon>
        <taxon>Zancudomyces</taxon>
    </lineage>
</organism>
<feature type="compositionally biased region" description="Polar residues" evidence="2">
    <location>
        <begin position="28"/>
        <end position="37"/>
    </location>
</feature>
<dbReference type="Proteomes" id="UP000188320">
    <property type="component" value="Unassembled WGS sequence"/>
</dbReference>
<dbReference type="SMART" id="SM00401">
    <property type="entry name" value="ZnF_GATA"/>
    <property type="match status" value="1"/>
</dbReference>
<reference evidence="5" key="1">
    <citation type="submission" date="2017-01" db="EMBL/GenBank/DDBJ databases">
        <authorList>
            <person name="Wang Y."/>
            <person name="White M."/>
            <person name="Kvist S."/>
            <person name="Moncalvo J.-M."/>
        </authorList>
    </citation>
    <scope>NUCLEOTIDE SEQUENCE [LARGE SCALE GENOMIC DNA]</scope>
    <source>
        <strain evidence="5">COL-18-3</strain>
    </source>
</reference>
<accession>A0A1R1PW60</accession>
<dbReference type="PROSITE" id="PS50114">
    <property type="entry name" value="GATA_ZN_FINGER_2"/>
    <property type="match status" value="1"/>
</dbReference>
<dbReference type="SUPFAM" id="SSF57716">
    <property type="entry name" value="Glucocorticoid receptor-like (DNA-binding domain)"/>
    <property type="match status" value="1"/>
</dbReference>
<dbReference type="GO" id="GO:0005634">
    <property type="term" value="C:nucleus"/>
    <property type="evidence" value="ECO:0007669"/>
    <property type="project" value="TreeGrafter"/>
</dbReference>
<keyword evidence="1" id="KW-0862">Zinc</keyword>
<dbReference type="EMBL" id="LSSK01000104">
    <property type="protein sequence ID" value="OMH85206.1"/>
    <property type="molecule type" value="Genomic_DNA"/>
</dbReference>
<dbReference type="PANTHER" id="PTHR47341">
    <property type="entry name" value="GATA-TYPE ZINC FINGER PROTEIN 1"/>
    <property type="match status" value="1"/>
</dbReference>
<dbReference type="AlphaFoldDB" id="A0A1R1PW60"/>
<comment type="caution">
    <text evidence="4">The sequence shown here is derived from an EMBL/GenBank/DDBJ whole genome shotgun (WGS) entry which is preliminary data.</text>
</comment>
<proteinExistence type="predicted"/>
<dbReference type="OrthoDB" id="2162994at2759"/>
<dbReference type="GO" id="GO:0043565">
    <property type="term" value="F:sequence-specific DNA binding"/>
    <property type="evidence" value="ECO:0007669"/>
    <property type="project" value="InterPro"/>
</dbReference>
<keyword evidence="1" id="KW-0863">Zinc-finger</keyword>
<evidence type="ECO:0000313" key="4">
    <source>
        <dbReference type="EMBL" id="OMH85206.1"/>
    </source>
</evidence>
<protein>
    <submittedName>
        <fullName evidence="4">Transcriptional regulatory protein ASH1</fullName>
    </submittedName>
</protein>
<dbReference type="Gene3D" id="3.30.50.10">
    <property type="entry name" value="Erythroid Transcription Factor GATA-1, subunit A"/>
    <property type="match status" value="1"/>
</dbReference>
<dbReference type="InterPro" id="IPR053116">
    <property type="entry name" value="GATA-type_Znf_Regulator"/>
</dbReference>
<feature type="compositionally biased region" description="Basic and acidic residues" evidence="2">
    <location>
        <begin position="38"/>
        <end position="49"/>
    </location>
</feature>
<dbReference type="InterPro" id="IPR000679">
    <property type="entry name" value="Znf_GATA"/>
</dbReference>
<sequence>MVKSLSEPIRKRKKGVPLRAPSKDDVSESQCVILSFNQKEDTESTDKMNESSPRQKSLSMSLANLIHESPSKKLKVDTDRVSVMRVEALVNESSHSAVNKNRNDFTRYRSTYQVEPNHVRHLVENDRVGSENLENSKKHYPNLTRGEYDNRVTLPKLKEINNTDEKLGYRHIDRNYEVEKKNNIRDRPQFNLDIARAPKTFRNPPTPKLVFSSGCYDIENKYIPEEKRAAELLYQASRSKGPVKQVGFGGEGLGSGRSQGIENLKSNIEKRVNMDDAYRPFNSRYDGNILHQGPISPIPHRKKATSKHTKSGQNIPKKPASSQRVCASCKVSSTPCWRPSWDNILSLCNSCGLRYKKGGVYCFNCHYVPMKTEISSGKLLNCKRCSQKINTDSY</sequence>
<dbReference type="CDD" id="cd00202">
    <property type="entry name" value="ZnF_GATA"/>
    <property type="match status" value="1"/>
</dbReference>
<feature type="region of interest" description="Disordered" evidence="2">
    <location>
        <begin position="1"/>
        <end position="58"/>
    </location>
</feature>
<keyword evidence="1" id="KW-0479">Metal-binding</keyword>
<feature type="domain" description="GATA-type" evidence="3">
    <location>
        <begin position="320"/>
        <end position="360"/>
    </location>
</feature>
<dbReference type="PROSITE" id="PS00344">
    <property type="entry name" value="GATA_ZN_FINGER_1"/>
    <property type="match status" value="1"/>
</dbReference>
<dbReference type="PANTHER" id="PTHR47341:SF1">
    <property type="entry name" value="GATA-TYPE ZINC FINGER PROTEIN 1"/>
    <property type="match status" value="1"/>
</dbReference>
<gene>
    <name evidence="4" type="ORF">AX774_g1267</name>
</gene>
<feature type="compositionally biased region" description="Basic residues" evidence="2">
    <location>
        <begin position="299"/>
        <end position="310"/>
    </location>
</feature>
<evidence type="ECO:0000313" key="5">
    <source>
        <dbReference type="Proteomes" id="UP000188320"/>
    </source>
</evidence>